<dbReference type="STRING" id="522772.Dacet_1658"/>
<evidence type="ECO:0000256" key="1">
    <source>
        <dbReference type="ARBA" id="ARBA00022553"/>
    </source>
</evidence>
<dbReference type="OrthoDB" id="9797769at2"/>
<gene>
    <name evidence="4" type="ordered locus">Dacet_1658</name>
</gene>
<proteinExistence type="predicted"/>
<dbReference type="HOGENOM" id="CLU_000445_69_12_0"/>
<dbReference type="RefSeq" id="WP_013010934.1">
    <property type="nucleotide sequence ID" value="NC_013943.1"/>
</dbReference>
<accession>D4H8S4</accession>
<dbReference type="KEGG" id="dap:Dacet_1658"/>
<dbReference type="SUPFAM" id="SSF52172">
    <property type="entry name" value="CheY-like"/>
    <property type="match status" value="1"/>
</dbReference>
<keyword evidence="5" id="KW-1185">Reference proteome</keyword>
<dbReference type="InterPro" id="IPR011006">
    <property type="entry name" value="CheY-like_superfamily"/>
</dbReference>
<dbReference type="EMBL" id="CP001968">
    <property type="protein sequence ID" value="ADD68423.1"/>
    <property type="molecule type" value="Genomic_DNA"/>
</dbReference>
<keyword evidence="1 2" id="KW-0597">Phosphoprotein</keyword>
<dbReference type="PANTHER" id="PTHR44591">
    <property type="entry name" value="STRESS RESPONSE REGULATOR PROTEIN 1"/>
    <property type="match status" value="1"/>
</dbReference>
<name>D4H8S4_DENA2</name>
<evidence type="ECO:0000259" key="3">
    <source>
        <dbReference type="PROSITE" id="PS50110"/>
    </source>
</evidence>
<dbReference type="PaxDb" id="522772-Dacet_1658"/>
<dbReference type="Proteomes" id="UP000002012">
    <property type="component" value="Chromosome"/>
</dbReference>
<dbReference type="Pfam" id="PF00072">
    <property type="entry name" value="Response_reg"/>
    <property type="match status" value="1"/>
</dbReference>
<evidence type="ECO:0000256" key="2">
    <source>
        <dbReference type="PROSITE-ProRule" id="PRU00169"/>
    </source>
</evidence>
<dbReference type="InParanoid" id="D4H8S4"/>
<dbReference type="InterPro" id="IPR001789">
    <property type="entry name" value="Sig_transdc_resp-reg_receiver"/>
</dbReference>
<evidence type="ECO:0000313" key="4">
    <source>
        <dbReference type="EMBL" id="ADD68423.1"/>
    </source>
</evidence>
<dbReference type="GO" id="GO:0000160">
    <property type="term" value="P:phosphorelay signal transduction system"/>
    <property type="evidence" value="ECO:0007669"/>
    <property type="project" value="InterPro"/>
</dbReference>
<protein>
    <submittedName>
        <fullName evidence="4">Response regulator receiver protein</fullName>
    </submittedName>
</protein>
<dbReference type="eggNOG" id="COG2204">
    <property type="taxonomic scope" value="Bacteria"/>
</dbReference>
<dbReference type="PANTHER" id="PTHR44591:SF3">
    <property type="entry name" value="RESPONSE REGULATORY DOMAIN-CONTAINING PROTEIN"/>
    <property type="match status" value="1"/>
</dbReference>
<feature type="domain" description="Response regulatory" evidence="3">
    <location>
        <begin position="13"/>
        <end position="128"/>
    </location>
</feature>
<dbReference type="SMART" id="SM00448">
    <property type="entry name" value="REC"/>
    <property type="match status" value="1"/>
</dbReference>
<dbReference type="PROSITE" id="PS50110">
    <property type="entry name" value="RESPONSE_REGULATORY"/>
    <property type="match status" value="1"/>
</dbReference>
<dbReference type="InterPro" id="IPR050595">
    <property type="entry name" value="Bact_response_regulator"/>
</dbReference>
<sequence>MSGFISFKKLPQKVLIVEDEIITRTSLVQILDSYFATIHCADDGDTGLDMYYRIKPDIIFSDIVMPSMNGIEMLRHIKECEDNTPLIIIFSAFDTTINDRDLEEIGVFRKMIKPFNMKALENLIEEIKQYFMP</sequence>
<dbReference type="Gene3D" id="3.40.50.2300">
    <property type="match status" value="1"/>
</dbReference>
<evidence type="ECO:0000313" key="5">
    <source>
        <dbReference type="Proteomes" id="UP000002012"/>
    </source>
</evidence>
<reference evidence="4 5" key="1">
    <citation type="journal article" date="2010" name="Stand. Genomic Sci.">
        <title>Complete genome sequence of Denitrovibrio acetiphilus type strain (N2460).</title>
        <authorList>
            <person name="Kiss H."/>
            <person name="Lang E."/>
            <person name="Lapidus A."/>
            <person name="Copeland A."/>
            <person name="Nolan M."/>
            <person name="Glavina Del Rio T."/>
            <person name="Chen F."/>
            <person name="Lucas S."/>
            <person name="Tice H."/>
            <person name="Cheng J.F."/>
            <person name="Han C."/>
            <person name="Goodwin L."/>
            <person name="Pitluck S."/>
            <person name="Liolios K."/>
            <person name="Pati A."/>
            <person name="Ivanova N."/>
            <person name="Mavromatis K."/>
            <person name="Chen A."/>
            <person name="Palaniappan K."/>
            <person name="Land M."/>
            <person name="Hauser L."/>
            <person name="Chang Y.J."/>
            <person name="Jeffries C.D."/>
            <person name="Detter J.C."/>
            <person name="Brettin T."/>
            <person name="Spring S."/>
            <person name="Rohde M."/>
            <person name="Goker M."/>
            <person name="Woyke T."/>
            <person name="Bristow J."/>
            <person name="Eisen J.A."/>
            <person name="Markowitz V."/>
            <person name="Hugenholtz P."/>
            <person name="Kyrpides N.C."/>
            <person name="Klenk H.P."/>
        </authorList>
    </citation>
    <scope>NUCLEOTIDE SEQUENCE [LARGE SCALE GENOMIC DNA]</scope>
    <source>
        <strain evidence="5">DSM 12809 / NBRC 114555 / N2460</strain>
    </source>
</reference>
<feature type="modified residue" description="4-aspartylphosphate" evidence="2">
    <location>
        <position position="62"/>
    </location>
</feature>
<organism evidence="4 5">
    <name type="scientific">Denitrovibrio acetiphilus (strain DSM 12809 / NBRC 114555 / N2460)</name>
    <dbReference type="NCBI Taxonomy" id="522772"/>
    <lineage>
        <taxon>Bacteria</taxon>
        <taxon>Pseudomonadati</taxon>
        <taxon>Deferribacterota</taxon>
        <taxon>Deferribacteres</taxon>
        <taxon>Deferribacterales</taxon>
        <taxon>Geovibrionaceae</taxon>
        <taxon>Denitrovibrio</taxon>
    </lineage>
</organism>
<dbReference type="AlphaFoldDB" id="D4H8S4"/>